<dbReference type="Pfam" id="PF13401">
    <property type="entry name" value="AAA_22"/>
    <property type="match status" value="1"/>
</dbReference>
<proteinExistence type="predicted"/>
<dbReference type="EMBL" id="FO203431">
    <property type="protein sequence ID" value="CCH86616.1"/>
    <property type="molecule type" value="Genomic_DNA"/>
</dbReference>
<accession>I4ETA3</accession>
<dbReference type="SUPFAM" id="SSF47413">
    <property type="entry name" value="lambda repressor-like DNA-binding domains"/>
    <property type="match status" value="1"/>
</dbReference>
<dbReference type="AlphaFoldDB" id="I4ETA3"/>
<dbReference type="InterPro" id="IPR049945">
    <property type="entry name" value="AAA_22"/>
</dbReference>
<protein>
    <submittedName>
        <fullName evidence="2">Transcriptional regulator, winged helix family</fullName>
    </submittedName>
</protein>
<dbReference type="Pfam" id="PF13560">
    <property type="entry name" value="HTH_31"/>
    <property type="match status" value="1"/>
</dbReference>
<evidence type="ECO:0000259" key="1">
    <source>
        <dbReference type="PROSITE" id="PS50943"/>
    </source>
</evidence>
<dbReference type="HOGENOM" id="CLU_004665_5_2_11"/>
<dbReference type="Proteomes" id="UP000006461">
    <property type="component" value="Chromosome"/>
</dbReference>
<dbReference type="eggNOG" id="COG1813">
    <property type="taxonomic scope" value="Bacteria"/>
</dbReference>
<dbReference type="InterPro" id="IPR011990">
    <property type="entry name" value="TPR-like_helical_dom_sf"/>
</dbReference>
<dbReference type="InterPro" id="IPR001387">
    <property type="entry name" value="Cro/C1-type_HTH"/>
</dbReference>
<evidence type="ECO:0000313" key="2">
    <source>
        <dbReference type="EMBL" id="CCH86616.1"/>
    </source>
</evidence>
<feature type="domain" description="HTH cro/C1-type" evidence="1">
    <location>
        <begin position="20"/>
        <end position="75"/>
    </location>
</feature>
<dbReference type="PRINTS" id="PR00364">
    <property type="entry name" value="DISEASERSIST"/>
</dbReference>
<dbReference type="GO" id="GO:0016887">
    <property type="term" value="F:ATP hydrolysis activity"/>
    <property type="evidence" value="ECO:0007669"/>
    <property type="project" value="InterPro"/>
</dbReference>
<dbReference type="Gene3D" id="3.40.50.300">
    <property type="entry name" value="P-loop containing nucleotide triphosphate hydrolases"/>
    <property type="match status" value="1"/>
</dbReference>
<dbReference type="Gene3D" id="1.10.260.40">
    <property type="entry name" value="lambda repressor-like DNA-binding domains"/>
    <property type="match status" value="1"/>
</dbReference>
<dbReference type="PANTHER" id="PTHR47691:SF3">
    <property type="entry name" value="HTH-TYPE TRANSCRIPTIONAL REGULATOR RV0890C-RELATED"/>
    <property type="match status" value="1"/>
</dbReference>
<name>I4ETA3_MODI5</name>
<dbReference type="Gene3D" id="1.25.40.10">
    <property type="entry name" value="Tetratricopeptide repeat domain"/>
    <property type="match status" value="1"/>
</dbReference>
<keyword evidence="3" id="KW-1185">Reference proteome</keyword>
<dbReference type="CDD" id="cd00093">
    <property type="entry name" value="HTH_XRE"/>
    <property type="match status" value="1"/>
</dbReference>
<dbReference type="SUPFAM" id="SSF52540">
    <property type="entry name" value="P-loop containing nucleoside triphosphate hydrolases"/>
    <property type="match status" value="1"/>
</dbReference>
<dbReference type="GO" id="GO:0003677">
    <property type="term" value="F:DNA binding"/>
    <property type="evidence" value="ECO:0007669"/>
    <property type="project" value="InterPro"/>
</dbReference>
<dbReference type="PROSITE" id="PS50943">
    <property type="entry name" value="HTH_CROC1"/>
    <property type="match status" value="1"/>
</dbReference>
<reference evidence="2 3" key="1">
    <citation type="journal article" date="2012" name="J. Bacteriol.">
        <title>Genome Sequence of Radiation-Resistant Modestobacter marinus Strain BC501, a Representative Actinobacterium That Thrives on Calcareous Stone Surfaces.</title>
        <authorList>
            <person name="Normand P."/>
            <person name="Gury J."/>
            <person name="Pujic P."/>
            <person name="Chouaia B."/>
            <person name="Crotti E."/>
            <person name="Brusetti L."/>
            <person name="Daffonchio D."/>
            <person name="Vacherie B."/>
            <person name="Barbe V."/>
            <person name="Medigue C."/>
            <person name="Calteau A."/>
            <person name="Ghodhbane-Gtari F."/>
            <person name="Essoussi I."/>
            <person name="Nouioui I."/>
            <person name="Abbassi-Ghozzi I."/>
            <person name="Gtari M."/>
        </authorList>
    </citation>
    <scope>NUCLEOTIDE SEQUENCE [LARGE SCALE GENOMIC DNA]</scope>
    <source>
        <strain evidence="3">BC 501</strain>
    </source>
</reference>
<dbReference type="PANTHER" id="PTHR47691">
    <property type="entry name" value="REGULATOR-RELATED"/>
    <property type="match status" value="1"/>
</dbReference>
<dbReference type="Pfam" id="PF25872">
    <property type="entry name" value="HTH_77"/>
    <property type="match status" value="1"/>
</dbReference>
<sequence length="786" mass="82023">MSPPDPRAGSAPPESFAALLRRLREARGLTQEELAARAGLTVHGVSALERGVRRRPYPHTVRSLAGALDSSAAERAALLSAGAGPGPAGTPGPGDRTAVLRGLPAPVTALLGRDDDVAAVAAALVRSDARLVTLTGTGGVGKTRLALAVAERTATRFADGVAFVALAAVDDPALVLPAIGRVTGLPTVEDGDLDGRVVDQLRGAHLLLVLDNLEHLPGAVPVVARLLEQCPRLGVLATSRAALRLRGEWEHVVHPLALPPTAPRDLTQVASAPAGALLLDRARAVSPEFGSGPGGAAAVAALCRRLAGIPLALELAAARARVLDAAALLERLDDAMSRDGAADLPPRQRTMRATLDWSHRLLDPADRLLLQRLAVFTGGCTLEAVEAVAADLADPLGSLERLVEHSLVEVSGEGGARRYGMLEPVLQFARSLLDEQEARRARTAHAAFYLDLAEQAAPGYQGAEQVGWLDRAERDAANLAAAVEWWLQAGDGARAGRMAWALWLFWWLRGRLRQGRRLAEAALEQDQPAEVRVRTVLTAASMAFAQGDLPHSGARWAEAADLAVASGDVEGQAYAFAGQGLAALGSGAPDRAEPFFAAALAVAEQAGPAADWVAALTHVWLGTVRQVSGDPRGAVPHIERGLASARRRGDRLATYVALFGLVQAELAEGRPAAAREHLVEGIELSEQTGDLANLAFFVESLAVVEGAAGAHDRAAVLLGAAHGLRERVGSEVYGYYLPDPALRSRAEAQARAALGDPAVEDALATGQDLDVPAVLALALRRGTPTG</sequence>
<dbReference type="InterPro" id="IPR027417">
    <property type="entry name" value="P-loop_NTPase"/>
</dbReference>
<dbReference type="OrthoDB" id="3691954at2"/>
<organism evidence="2 3">
    <name type="scientific">Modestobacter italicus (strain DSM 44449 / CECT 9708 / BC 501)</name>
    <dbReference type="NCBI Taxonomy" id="2732864"/>
    <lineage>
        <taxon>Bacteria</taxon>
        <taxon>Bacillati</taxon>
        <taxon>Actinomycetota</taxon>
        <taxon>Actinomycetes</taxon>
        <taxon>Geodermatophilales</taxon>
        <taxon>Geodermatophilaceae</taxon>
        <taxon>Modestobacter</taxon>
    </lineage>
</organism>
<dbReference type="eggNOG" id="COG3903">
    <property type="taxonomic scope" value="Bacteria"/>
</dbReference>
<dbReference type="SMART" id="SM00530">
    <property type="entry name" value="HTH_XRE"/>
    <property type="match status" value="1"/>
</dbReference>
<dbReference type="STRING" id="477641.MODMU_1166"/>
<dbReference type="InterPro" id="IPR010982">
    <property type="entry name" value="Lambda_DNA-bd_dom_sf"/>
</dbReference>
<evidence type="ECO:0000313" key="3">
    <source>
        <dbReference type="Proteomes" id="UP000006461"/>
    </source>
</evidence>
<dbReference type="KEGG" id="mmar:MODMU_1166"/>
<dbReference type="SUPFAM" id="SSF48452">
    <property type="entry name" value="TPR-like"/>
    <property type="match status" value="1"/>
</dbReference>
<gene>
    <name evidence="2" type="ordered locus">MODMU_1166</name>
</gene>
<dbReference type="InterPro" id="IPR058852">
    <property type="entry name" value="HTH_77"/>
</dbReference>
<dbReference type="OMA" id="RWWRFRG"/>